<sequence>MSVSSSAALQDHTHAPERESLCSNIIQSNDNGKYHIELNVDNKYIMFEFDTGSYYTLKRINIHKKFWKRKLTPFSLNIRSFSNTKINVIGKIEVFVKEANMELPLIITEADRPLLLGISWIKNLPAQLLKFPDVNSVQEITCVSLLNTFSNVFDTSNFGVVKSHQAHLVLEKETYLKLFKSRNVPFVMRQAIEEELNELEVNRVITKIERSDWATPIVPIMKKNGKLRICGDFKITLNPVLKVDQFSLPKIEDIFAILGKGVNFSKIDLSQAYLQLELDEASREIAVINTHKGLYNMNRLPFGIASAPAIWQRIIEQILSGIPKTLVYLDDILITGETETDHLNNLETVLKRLNEYGLKANKEKCKLFQERLEYCGHVIDRNGLHTADNKIRAINDAPESLNVTQLRAFIGFVTYYHRFIRNAAEIMSPLYDLLKKGTKWNWSPSCRKAFKLVKHIVSSDQILMVYDPELPLRLSCDSSSYGIGAVLSHVDNEGNERPIYFISRTISPAENKYSQVDKEYLSIIWNLEENLHW</sequence>
<organism evidence="2 3">
    <name type="scientific">Cordylochernes scorpioides</name>
    <dbReference type="NCBI Taxonomy" id="51811"/>
    <lineage>
        <taxon>Eukaryota</taxon>
        <taxon>Metazoa</taxon>
        <taxon>Ecdysozoa</taxon>
        <taxon>Arthropoda</taxon>
        <taxon>Chelicerata</taxon>
        <taxon>Arachnida</taxon>
        <taxon>Pseudoscorpiones</taxon>
        <taxon>Cheliferoidea</taxon>
        <taxon>Chernetidae</taxon>
        <taxon>Cordylochernes</taxon>
    </lineage>
</organism>
<dbReference type="InterPro" id="IPR041577">
    <property type="entry name" value="RT_RNaseH_2"/>
</dbReference>
<dbReference type="SUPFAM" id="SSF56672">
    <property type="entry name" value="DNA/RNA polymerases"/>
    <property type="match status" value="1"/>
</dbReference>
<dbReference type="PANTHER" id="PTHR37984:SF13">
    <property type="entry name" value="RIBONUCLEASE H"/>
    <property type="match status" value="1"/>
</dbReference>
<dbReference type="PANTHER" id="PTHR37984">
    <property type="entry name" value="PROTEIN CBG26694"/>
    <property type="match status" value="1"/>
</dbReference>
<proteinExistence type="predicted"/>
<dbReference type="InterPro" id="IPR043128">
    <property type="entry name" value="Rev_trsase/Diguanyl_cyclase"/>
</dbReference>
<dbReference type="EMBL" id="CP092885">
    <property type="protein sequence ID" value="UYV83276.1"/>
    <property type="molecule type" value="Genomic_DNA"/>
</dbReference>
<reference evidence="2 3" key="1">
    <citation type="submission" date="2022-03" db="EMBL/GenBank/DDBJ databases">
        <title>A chromosomal length assembly of Cordylochernes scorpioides.</title>
        <authorList>
            <person name="Zeh D."/>
            <person name="Zeh J."/>
        </authorList>
    </citation>
    <scope>NUCLEOTIDE SEQUENCE [LARGE SCALE GENOMIC DNA]</scope>
    <source>
        <strain evidence="2">IN4F17</strain>
        <tissue evidence="2">Whole Body</tissue>
    </source>
</reference>
<gene>
    <name evidence="2" type="ORF">LAZ67_23000371</name>
</gene>
<evidence type="ECO:0000313" key="2">
    <source>
        <dbReference type="EMBL" id="UYV83276.1"/>
    </source>
</evidence>
<name>A0ABY6LPY6_9ARAC</name>
<accession>A0ABY6LPY6</accession>
<dbReference type="Gene3D" id="3.10.10.10">
    <property type="entry name" value="HIV Type 1 Reverse Transcriptase, subunit A, domain 1"/>
    <property type="match status" value="1"/>
</dbReference>
<dbReference type="InterPro" id="IPR000477">
    <property type="entry name" value="RT_dom"/>
</dbReference>
<evidence type="ECO:0000259" key="1">
    <source>
        <dbReference type="PROSITE" id="PS50878"/>
    </source>
</evidence>
<evidence type="ECO:0000313" key="3">
    <source>
        <dbReference type="Proteomes" id="UP001235939"/>
    </source>
</evidence>
<dbReference type="PROSITE" id="PS50878">
    <property type="entry name" value="RT_POL"/>
    <property type="match status" value="1"/>
</dbReference>
<dbReference type="SUPFAM" id="SSF50630">
    <property type="entry name" value="Acid proteases"/>
    <property type="match status" value="1"/>
</dbReference>
<protein>
    <submittedName>
        <fullName evidence="2">K02A2.6-like</fullName>
    </submittedName>
</protein>
<dbReference type="Proteomes" id="UP001235939">
    <property type="component" value="Chromosome 23"/>
</dbReference>
<keyword evidence="3" id="KW-1185">Reference proteome</keyword>
<dbReference type="InterPro" id="IPR021109">
    <property type="entry name" value="Peptidase_aspartic_dom_sf"/>
</dbReference>
<dbReference type="Gene3D" id="3.30.70.270">
    <property type="match status" value="2"/>
</dbReference>
<dbReference type="InterPro" id="IPR043502">
    <property type="entry name" value="DNA/RNA_pol_sf"/>
</dbReference>
<dbReference type="Pfam" id="PF17919">
    <property type="entry name" value="RT_RNaseH_2"/>
    <property type="match status" value="1"/>
</dbReference>
<dbReference type="CDD" id="cd01647">
    <property type="entry name" value="RT_LTR"/>
    <property type="match status" value="1"/>
</dbReference>
<dbReference type="InterPro" id="IPR050951">
    <property type="entry name" value="Retrovirus_Pol_polyprotein"/>
</dbReference>
<feature type="domain" description="Reverse transcriptase" evidence="1">
    <location>
        <begin position="201"/>
        <end position="379"/>
    </location>
</feature>
<dbReference type="Pfam" id="PF00078">
    <property type="entry name" value="RVT_1"/>
    <property type="match status" value="1"/>
</dbReference>